<proteinExistence type="predicted"/>
<evidence type="ECO:0000313" key="2">
    <source>
        <dbReference type="Proteomes" id="UP001057402"/>
    </source>
</evidence>
<protein>
    <submittedName>
        <fullName evidence="1">Uncharacterized protein</fullName>
    </submittedName>
</protein>
<organism evidence="1 2">
    <name type="scientific">Melastoma candidum</name>
    <dbReference type="NCBI Taxonomy" id="119954"/>
    <lineage>
        <taxon>Eukaryota</taxon>
        <taxon>Viridiplantae</taxon>
        <taxon>Streptophyta</taxon>
        <taxon>Embryophyta</taxon>
        <taxon>Tracheophyta</taxon>
        <taxon>Spermatophyta</taxon>
        <taxon>Magnoliopsida</taxon>
        <taxon>eudicotyledons</taxon>
        <taxon>Gunneridae</taxon>
        <taxon>Pentapetalae</taxon>
        <taxon>rosids</taxon>
        <taxon>malvids</taxon>
        <taxon>Myrtales</taxon>
        <taxon>Melastomataceae</taxon>
        <taxon>Melastomatoideae</taxon>
        <taxon>Melastomateae</taxon>
        <taxon>Melastoma</taxon>
    </lineage>
</organism>
<accession>A0ACB9KZQ8</accession>
<evidence type="ECO:0000313" key="1">
    <source>
        <dbReference type="EMBL" id="KAI4303026.1"/>
    </source>
</evidence>
<reference evidence="2" key="1">
    <citation type="journal article" date="2023" name="Front. Plant Sci.">
        <title>Chromosomal-level genome assembly of Melastoma candidum provides insights into trichome evolution.</title>
        <authorList>
            <person name="Zhong Y."/>
            <person name="Wu W."/>
            <person name="Sun C."/>
            <person name="Zou P."/>
            <person name="Liu Y."/>
            <person name="Dai S."/>
            <person name="Zhou R."/>
        </authorList>
    </citation>
    <scope>NUCLEOTIDE SEQUENCE [LARGE SCALE GENOMIC DNA]</scope>
</reference>
<gene>
    <name evidence="1" type="ORF">MLD38_038707</name>
</gene>
<sequence>MSTSSTQENSAKIARSCGARPVASQSEFTYACDDCNVRMDAACVLASLPGEDLGGNQVGDVEMLRLFDHEHPFSLAYFKTKVSRGCHFGGKHILGPVYGCQKSRQYCHVDCCKLSRQISHPFHPKHPLNLVIEASKSVIDSNTQNRTCNFCGSFCESVLYDYHSWKFRLHIPCSAMDFCPGDSAKESGSWVEFFGHEHPMRPCLDNIDNRMINCRACEHRIIEEVYGCPLCKYFVHKSCAEMPQELNMDLKFSDDLTIAEIDKKIVGLKERLAKAEAKREEKGKLKAAKMKRSALCS</sequence>
<dbReference type="EMBL" id="CM042891">
    <property type="protein sequence ID" value="KAI4303026.1"/>
    <property type="molecule type" value="Genomic_DNA"/>
</dbReference>
<name>A0ACB9KZQ8_9MYRT</name>
<comment type="caution">
    <text evidence="1">The sequence shown here is derived from an EMBL/GenBank/DDBJ whole genome shotgun (WGS) entry which is preliminary data.</text>
</comment>
<dbReference type="Proteomes" id="UP001057402">
    <property type="component" value="Chromosome 12"/>
</dbReference>
<keyword evidence="2" id="KW-1185">Reference proteome</keyword>